<keyword evidence="1" id="KW-1133">Transmembrane helix</keyword>
<dbReference type="AlphaFoldDB" id="I0IAT1"/>
<dbReference type="eggNOG" id="COG2165">
    <property type="taxonomic scope" value="Bacteria"/>
</dbReference>
<dbReference type="Proteomes" id="UP000007881">
    <property type="component" value="Chromosome"/>
</dbReference>
<accession>I0IAT1</accession>
<gene>
    <name evidence="2" type="ordered locus">PSMK_02100</name>
</gene>
<dbReference type="InterPro" id="IPR012902">
    <property type="entry name" value="N_methyl_site"/>
</dbReference>
<keyword evidence="3" id="KW-1185">Reference proteome</keyword>
<keyword evidence="1" id="KW-0472">Membrane</keyword>
<dbReference type="NCBIfam" id="TIGR02532">
    <property type="entry name" value="IV_pilin_GFxxxE"/>
    <property type="match status" value="1"/>
</dbReference>
<reference evidence="2 3" key="1">
    <citation type="submission" date="2012-02" db="EMBL/GenBank/DDBJ databases">
        <title>Complete genome sequence of Phycisphaera mikurensis NBRC 102666.</title>
        <authorList>
            <person name="Ankai A."/>
            <person name="Hosoyama A."/>
            <person name="Terui Y."/>
            <person name="Sekine M."/>
            <person name="Fukai R."/>
            <person name="Kato Y."/>
            <person name="Nakamura S."/>
            <person name="Yamada-Narita S."/>
            <person name="Kawakoshi A."/>
            <person name="Fukunaga Y."/>
            <person name="Yamazaki S."/>
            <person name="Fujita N."/>
        </authorList>
    </citation>
    <scope>NUCLEOTIDE SEQUENCE [LARGE SCALE GENOMIC DNA]</scope>
    <source>
        <strain evidence="3">NBRC 102666 / KCTC 22515 / FYK2301M01</strain>
    </source>
</reference>
<dbReference type="Gene3D" id="3.30.700.10">
    <property type="entry name" value="Glycoprotein, Type 4 Pilin"/>
    <property type="match status" value="1"/>
</dbReference>
<dbReference type="EMBL" id="AP012338">
    <property type="protein sequence ID" value="BAM02369.1"/>
    <property type="molecule type" value="Genomic_DNA"/>
</dbReference>
<proteinExistence type="predicted"/>
<evidence type="ECO:0000313" key="3">
    <source>
        <dbReference type="Proteomes" id="UP000007881"/>
    </source>
</evidence>
<dbReference type="SUPFAM" id="SSF54523">
    <property type="entry name" value="Pili subunits"/>
    <property type="match status" value="1"/>
</dbReference>
<dbReference type="RefSeq" id="WP_014435589.1">
    <property type="nucleotide sequence ID" value="NC_017080.1"/>
</dbReference>
<sequence>MPSSGSSRAKHAFTLIELLVVISIIALLIGILLPALGAARGAARSGVCLSNMKQLGVGQASYSATFNDWISGPNTSGGELTKQKGAYTFRNTASEPTQNFDWISPTVGSDMGLPGSRRDRTQRIFENEFRCPENEERYTGVFSPGSDFGSADTWLSNSYSILHSWTTNWVSSSSDPTQVYIPFFMRNAFDVEEGYRGRLDRITDVSGKAYVTEGTRYYDYGSGEMTFNGRTFDAFGGNFGTAGPVMASLTANGDPYRGAVPGADAATIEQSKRLAYRHNGDINSLFFDGHVESMSMEQSLDVNYWIPSGATVKDASLTPDPNDTTGQVIR</sequence>
<dbReference type="KEGG" id="phm:PSMK_02100"/>
<dbReference type="STRING" id="1142394.PSMK_02100"/>
<evidence type="ECO:0008006" key="4">
    <source>
        <dbReference type="Google" id="ProtNLM"/>
    </source>
</evidence>
<organism evidence="2 3">
    <name type="scientific">Phycisphaera mikurensis (strain NBRC 102666 / KCTC 22515 / FYK2301M01)</name>
    <dbReference type="NCBI Taxonomy" id="1142394"/>
    <lineage>
        <taxon>Bacteria</taxon>
        <taxon>Pseudomonadati</taxon>
        <taxon>Planctomycetota</taxon>
        <taxon>Phycisphaerae</taxon>
        <taxon>Phycisphaerales</taxon>
        <taxon>Phycisphaeraceae</taxon>
        <taxon>Phycisphaera</taxon>
    </lineage>
</organism>
<feature type="transmembrane region" description="Helical" evidence="1">
    <location>
        <begin position="12"/>
        <end position="36"/>
    </location>
</feature>
<dbReference type="PANTHER" id="PTHR30093">
    <property type="entry name" value="GENERAL SECRETION PATHWAY PROTEIN G"/>
    <property type="match status" value="1"/>
</dbReference>
<dbReference type="HOGENOM" id="CLU_816002_0_0_0"/>
<dbReference type="PANTHER" id="PTHR30093:SF2">
    <property type="entry name" value="TYPE II SECRETION SYSTEM PROTEIN H"/>
    <property type="match status" value="1"/>
</dbReference>
<dbReference type="Pfam" id="PF07963">
    <property type="entry name" value="N_methyl"/>
    <property type="match status" value="1"/>
</dbReference>
<evidence type="ECO:0000256" key="1">
    <source>
        <dbReference type="SAM" id="Phobius"/>
    </source>
</evidence>
<dbReference type="InterPro" id="IPR045584">
    <property type="entry name" value="Pilin-like"/>
</dbReference>
<name>I0IAT1_PHYMF</name>
<keyword evidence="1" id="KW-0812">Transmembrane</keyword>
<evidence type="ECO:0000313" key="2">
    <source>
        <dbReference type="EMBL" id="BAM02369.1"/>
    </source>
</evidence>
<protein>
    <recommendedName>
        <fullName evidence="4">Prepilin-type N-terminal cleavage/methylation domain-containing protein</fullName>
    </recommendedName>
</protein>